<evidence type="ECO:0000313" key="7">
    <source>
        <dbReference type="Proteomes" id="UP000609531"/>
    </source>
</evidence>
<dbReference type="FunFam" id="1.10.10.10:FF:000001">
    <property type="entry name" value="LysR family transcriptional regulator"/>
    <property type="match status" value="1"/>
</dbReference>
<name>A0A934IQI6_9HYPH</name>
<dbReference type="GO" id="GO:0003677">
    <property type="term" value="F:DNA binding"/>
    <property type="evidence" value="ECO:0007669"/>
    <property type="project" value="UniProtKB-KW"/>
</dbReference>
<feature type="domain" description="HTH lysR-type" evidence="5">
    <location>
        <begin position="1"/>
        <end position="57"/>
    </location>
</feature>
<dbReference type="InterPro" id="IPR050950">
    <property type="entry name" value="HTH-type_LysR_regulators"/>
</dbReference>
<sequence length="317" mass="34949">MFTALRYFHETVRAGSIRRAAEALHVSPSSVSRQIMSLEREFDVPLLERTGQGVRLTSAGELLARHTDRTFRDLGRVRGWIDDLKGLRRGHVVAYVIEGMVAEFVPSILTTFRSRYPAITFSLATAATDRLLEALIRDEADIAVVYNAPERSDIVTVLEYVEPLRCLVPPGHPLAGHAELTVRDLVGEPLALPDPTFGLRRMIDAGFRRHNCVPTVAIDTNSLELTKQAALSGMAISFRPAVTTLTEAEAAAITVVPVRADEIAPGRTALCVHRDRELPFAAAEFLRLMVLKFTELADRGVGEITSQSVAFSATHWR</sequence>
<keyword evidence="4" id="KW-0804">Transcription</keyword>
<proteinExistence type="inferred from homology"/>
<dbReference type="PROSITE" id="PS50931">
    <property type="entry name" value="HTH_LYSR"/>
    <property type="match status" value="1"/>
</dbReference>
<dbReference type="Proteomes" id="UP000609531">
    <property type="component" value="Unassembled WGS sequence"/>
</dbReference>
<dbReference type="GO" id="GO:0005829">
    <property type="term" value="C:cytosol"/>
    <property type="evidence" value="ECO:0007669"/>
    <property type="project" value="TreeGrafter"/>
</dbReference>
<evidence type="ECO:0000256" key="1">
    <source>
        <dbReference type="ARBA" id="ARBA00009437"/>
    </source>
</evidence>
<evidence type="ECO:0000259" key="5">
    <source>
        <dbReference type="PROSITE" id="PS50931"/>
    </source>
</evidence>
<dbReference type="SUPFAM" id="SSF46785">
    <property type="entry name" value="Winged helix' DNA-binding domain"/>
    <property type="match status" value="1"/>
</dbReference>
<evidence type="ECO:0000313" key="6">
    <source>
        <dbReference type="EMBL" id="MBJ3776768.1"/>
    </source>
</evidence>
<dbReference type="InterPro" id="IPR036388">
    <property type="entry name" value="WH-like_DNA-bd_sf"/>
</dbReference>
<evidence type="ECO:0000256" key="2">
    <source>
        <dbReference type="ARBA" id="ARBA00023015"/>
    </source>
</evidence>
<keyword evidence="2" id="KW-0805">Transcription regulation</keyword>
<dbReference type="EMBL" id="JAEKJA010000010">
    <property type="protein sequence ID" value="MBJ3776768.1"/>
    <property type="molecule type" value="Genomic_DNA"/>
</dbReference>
<dbReference type="RefSeq" id="WP_198882657.1">
    <property type="nucleotide sequence ID" value="NZ_JAEKJA010000010.1"/>
</dbReference>
<dbReference type="InterPro" id="IPR000847">
    <property type="entry name" value="LysR_HTH_N"/>
</dbReference>
<dbReference type="AlphaFoldDB" id="A0A934IQI6"/>
<protein>
    <submittedName>
        <fullName evidence="6">LysR family transcriptional regulator</fullName>
    </submittedName>
</protein>
<comment type="caution">
    <text evidence="6">The sequence shown here is derived from an EMBL/GenBank/DDBJ whole genome shotgun (WGS) entry which is preliminary data.</text>
</comment>
<evidence type="ECO:0000256" key="4">
    <source>
        <dbReference type="ARBA" id="ARBA00023163"/>
    </source>
</evidence>
<organism evidence="6 7">
    <name type="scientific">Acuticoccus mangrovi</name>
    <dbReference type="NCBI Taxonomy" id="2796142"/>
    <lineage>
        <taxon>Bacteria</taxon>
        <taxon>Pseudomonadati</taxon>
        <taxon>Pseudomonadota</taxon>
        <taxon>Alphaproteobacteria</taxon>
        <taxon>Hyphomicrobiales</taxon>
        <taxon>Amorphaceae</taxon>
        <taxon>Acuticoccus</taxon>
    </lineage>
</organism>
<dbReference type="InterPro" id="IPR036390">
    <property type="entry name" value="WH_DNA-bd_sf"/>
</dbReference>
<comment type="similarity">
    <text evidence="1">Belongs to the LysR transcriptional regulatory family.</text>
</comment>
<accession>A0A934IQI6</accession>
<keyword evidence="7" id="KW-1185">Reference proteome</keyword>
<dbReference type="Pfam" id="PF03466">
    <property type="entry name" value="LysR_substrate"/>
    <property type="match status" value="1"/>
</dbReference>
<dbReference type="SUPFAM" id="SSF53850">
    <property type="entry name" value="Periplasmic binding protein-like II"/>
    <property type="match status" value="1"/>
</dbReference>
<dbReference type="GO" id="GO:0003700">
    <property type="term" value="F:DNA-binding transcription factor activity"/>
    <property type="evidence" value="ECO:0007669"/>
    <property type="project" value="InterPro"/>
</dbReference>
<dbReference type="InterPro" id="IPR005119">
    <property type="entry name" value="LysR_subst-bd"/>
</dbReference>
<dbReference type="PANTHER" id="PTHR30419:SF8">
    <property type="entry name" value="NITROGEN ASSIMILATION TRANSCRIPTIONAL ACTIVATOR-RELATED"/>
    <property type="match status" value="1"/>
</dbReference>
<dbReference type="Gene3D" id="3.40.190.290">
    <property type="match status" value="1"/>
</dbReference>
<dbReference type="Pfam" id="PF00126">
    <property type="entry name" value="HTH_1"/>
    <property type="match status" value="1"/>
</dbReference>
<evidence type="ECO:0000256" key="3">
    <source>
        <dbReference type="ARBA" id="ARBA00023125"/>
    </source>
</evidence>
<dbReference type="PANTHER" id="PTHR30419">
    <property type="entry name" value="HTH-TYPE TRANSCRIPTIONAL REGULATOR YBHD"/>
    <property type="match status" value="1"/>
</dbReference>
<gene>
    <name evidence="6" type="ORF">JCR33_13765</name>
</gene>
<reference evidence="6" key="1">
    <citation type="submission" date="2020-12" db="EMBL/GenBank/DDBJ databases">
        <title>Bacterial taxonomy.</title>
        <authorList>
            <person name="Pan X."/>
        </authorList>
    </citation>
    <scope>NUCLEOTIDE SEQUENCE</scope>
    <source>
        <strain evidence="6">B2012</strain>
    </source>
</reference>
<dbReference type="Gene3D" id="1.10.10.10">
    <property type="entry name" value="Winged helix-like DNA-binding domain superfamily/Winged helix DNA-binding domain"/>
    <property type="match status" value="1"/>
</dbReference>
<keyword evidence="3" id="KW-0238">DNA-binding</keyword>